<dbReference type="CDD" id="cd01092">
    <property type="entry name" value="APP-like"/>
    <property type="match status" value="1"/>
</dbReference>
<dbReference type="InterPro" id="IPR029149">
    <property type="entry name" value="Creatin/AminoP/Spt16_N"/>
</dbReference>
<dbReference type="Gene3D" id="3.40.350.10">
    <property type="entry name" value="Creatinase/prolidase N-terminal domain"/>
    <property type="match status" value="1"/>
</dbReference>
<dbReference type="PANTHER" id="PTHR46112">
    <property type="entry name" value="AMINOPEPTIDASE"/>
    <property type="match status" value="1"/>
</dbReference>
<evidence type="ECO:0000259" key="5">
    <source>
        <dbReference type="Pfam" id="PF01321"/>
    </source>
</evidence>
<dbReference type="Proteomes" id="UP001319921">
    <property type="component" value="Chromosome"/>
</dbReference>
<gene>
    <name evidence="6" type="ORF">SACC_02740</name>
</gene>
<dbReference type="InterPro" id="IPR000994">
    <property type="entry name" value="Pept_M24"/>
</dbReference>
<dbReference type="InterPro" id="IPR001131">
    <property type="entry name" value="Peptidase_M24B_aminopep-P_CS"/>
</dbReference>
<dbReference type="AlphaFoldDB" id="A0AAQ4CN76"/>
<sequence length="350" mass="39490">MSRLKKLEAIFEDKKINCGIILGSPNLFYFLEYSGAGALVYCDSKFTLVVPALEMYRAGDVKSVDVVVYYPSKIADNVIEGNLFKALEKIVKSEYVGVDVNWNDANTFRFLSEKYKIIDISTEISKMRSIKDDEELDRIRRAGEITATAIKMAMEKLDNNVNEKQIAGIIDMTMKTVGAEDYAFPSIVAFGENTAYPHHIPTDRYLKEGDVVLFDVGAKYKGYCFDSTRTYVFNNEAKKIYEIVLQAQLEAIDYVRDGVYASEVDGVARKVIEKAGYGKYFIHSTGHGVGIEIHESPTISMNSKDILRENMVITIEPGIYLKGRFGVRIEDTLIVTKNKPIVLETTYKLM</sequence>
<dbReference type="InterPro" id="IPR000587">
    <property type="entry name" value="Creatinase_N"/>
</dbReference>
<evidence type="ECO:0000259" key="4">
    <source>
        <dbReference type="Pfam" id="PF00557"/>
    </source>
</evidence>
<reference evidence="6 7" key="1">
    <citation type="journal article" date="2022" name="Microbiol. Resour. Announc.">
        <title>Complete Genome Sequence of the Hyperthermophilic and Acidophilic Archaeon Saccharolobus caldissimus Strain HS-3T.</title>
        <authorList>
            <person name="Sakai H.D."/>
            <person name="Kurosawa N."/>
        </authorList>
    </citation>
    <scope>NUCLEOTIDE SEQUENCE [LARGE SCALE GENOMIC DNA]</scope>
    <source>
        <strain evidence="6 7">JCM32116</strain>
    </source>
</reference>
<dbReference type="GeneID" id="68864998"/>
<evidence type="ECO:0000256" key="2">
    <source>
        <dbReference type="ARBA" id="ARBA00022801"/>
    </source>
</evidence>
<dbReference type="Gene3D" id="3.90.230.10">
    <property type="entry name" value="Creatinase/methionine aminopeptidase superfamily"/>
    <property type="match status" value="1"/>
</dbReference>
<dbReference type="Pfam" id="PF00557">
    <property type="entry name" value="Peptidase_M24"/>
    <property type="match status" value="1"/>
</dbReference>
<dbReference type="SUPFAM" id="SSF53092">
    <property type="entry name" value="Creatinase/prolidase N-terminal domain"/>
    <property type="match status" value="1"/>
</dbReference>
<dbReference type="GO" id="GO:0016787">
    <property type="term" value="F:hydrolase activity"/>
    <property type="evidence" value="ECO:0007669"/>
    <property type="project" value="UniProtKB-KW"/>
</dbReference>
<keyword evidence="1 3" id="KW-0479">Metal-binding</keyword>
<dbReference type="PROSITE" id="PS00491">
    <property type="entry name" value="PROLINE_PEPTIDASE"/>
    <property type="match status" value="1"/>
</dbReference>
<comment type="similarity">
    <text evidence="3">Belongs to the peptidase M24B family.</text>
</comment>
<organism evidence="6 7">
    <name type="scientific">Saccharolobus caldissimus</name>
    <dbReference type="NCBI Taxonomy" id="1702097"/>
    <lineage>
        <taxon>Archaea</taxon>
        <taxon>Thermoproteota</taxon>
        <taxon>Thermoprotei</taxon>
        <taxon>Sulfolobales</taxon>
        <taxon>Sulfolobaceae</taxon>
        <taxon>Saccharolobus</taxon>
    </lineage>
</organism>
<proteinExistence type="inferred from homology"/>
<feature type="domain" description="Creatinase N-terminal" evidence="5">
    <location>
        <begin position="3"/>
        <end position="130"/>
    </location>
</feature>
<evidence type="ECO:0000256" key="3">
    <source>
        <dbReference type="RuleBase" id="RU000590"/>
    </source>
</evidence>
<accession>A0AAQ4CN76</accession>
<dbReference type="PANTHER" id="PTHR46112:SF9">
    <property type="entry name" value="XAA-PRO AMINOPEPTIDASE"/>
    <property type="match status" value="1"/>
</dbReference>
<keyword evidence="7" id="KW-1185">Reference proteome</keyword>
<dbReference type="InterPro" id="IPR050659">
    <property type="entry name" value="Peptidase_M24B"/>
</dbReference>
<dbReference type="GO" id="GO:0046872">
    <property type="term" value="F:metal ion binding"/>
    <property type="evidence" value="ECO:0007669"/>
    <property type="project" value="UniProtKB-KW"/>
</dbReference>
<dbReference type="Pfam" id="PF01321">
    <property type="entry name" value="Creatinase_N"/>
    <property type="match status" value="1"/>
</dbReference>
<dbReference type="SUPFAM" id="SSF55920">
    <property type="entry name" value="Creatinase/aminopeptidase"/>
    <property type="match status" value="1"/>
</dbReference>
<name>A0AAQ4CN76_9CREN</name>
<evidence type="ECO:0000256" key="1">
    <source>
        <dbReference type="ARBA" id="ARBA00022723"/>
    </source>
</evidence>
<keyword evidence="2" id="KW-0378">Hydrolase</keyword>
<dbReference type="EMBL" id="AP025226">
    <property type="protein sequence ID" value="BDB97257.1"/>
    <property type="molecule type" value="Genomic_DNA"/>
</dbReference>
<evidence type="ECO:0000313" key="6">
    <source>
        <dbReference type="EMBL" id="BDB97257.1"/>
    </source>
</evidence>
<dbReference type="RefSeq" id="WP_229571273.1">
    <property type="nucleotide sequence ID" value="NZ_AP025226.1"/>
</dbReference>
<evidence type="ECO:0000313" key="7">
    <source>
        <dbReference type="Proteomes" id="UP001319921"/>
    </source>
</evidence>
<protein>
    <submittedName>
        <fullName evidence="6">Peptidase M24</fullName>
    </submittedName>
</protein>
<dbReference type="KEGG" id="scas:SACC_02740"/>
<feature type="domain" description="Peptidase M24" evidence="4">
    <location>
        <begin position="138"/>
        <end position="337"/>
    </location>
</feature>
<dbReference type="InterPro" id="IPR036005">
    <property type="entry name" value="Creatinase/aminopeptidase-like"/>
</dbReference>